<evidence type="ECO:0000256" key="3">
    <source>
        <dbReference type="ARBA" id="ARBA00014587"/>
    </source>
</evidence>
<comment type="caution">
    <text evidence="9">The sequence shown here is derived from an EMBL/GenBank/DDBJ whole genome shotgun (WGS) entry which is preliminary data.</text>
</comment>
<keyword evidence="4 7" id="KW-0547">Nucleotide-binding</keyword>
<dbReference type="GO" id="GO:0003924">
    <property type="term" value="F:GTPase activity"/>
    <property type="evidence" value="ECO:0007669"/>
    <property type="project" value="TreeGrafter"/>
</dbReference>
<reference evidence="9" key="1">
    <citation type="journal article" date="2023" name="Mol. Biol. Evol.">
        <title>Third-Generation Sequencing Reveals the Adaptive Role of the Epigenome in Three Deep-Sea Polychaetes.</title>
        <authorList>
            <person name="Perez M."/>
            <person name="Aroh O."/>
            <person name="Sun Y."/>
            <person name="Lan Y."/>
            <person name="Juniper S.K."/>
            <person name="Young C.R."/>
            <person name="Angers B."/>
            <person name="Qian P.Y."/>
        </authorList>
    </citation>
    <scope>NUCLEOTIDE SEQUENCE</scope>
    <source>
        <strain evidence="9">R07B-5</strain>
    </source>
</reference>
<evidence type="ECO:0000256" key="4">
    <source>
        <dbReference type="ARBA" id="ARBA00022741"/>
    </source>
</evidence>
<sequence length="276" mass="31414">MGPAGSGKSTYCSTIVNHCVALRRTVHVVNLDPAAEDFSYPVMADIRELISVDDAMEDEALHFGPNGGLIFCMEYFAQNFDWLREELDDMEDDYILFDCPGQIELYTHVPVMKQLVDRLHSWNFYVCGVFLLDAQFMIEPSKFVSGVLSALSTMVNLEVPHLNIITKLDLLNKSARKDLERYLEPDLQQLLASEMDDSRMNQKFQKLNKAIASLVDDYSLVHFLPLDITDEDSINDTLLQIDSAIQYGEDFEPKEPKDCDDVDDPTGSEIRDYFDS</sequence>
<dbReference type="CDD" id="cd17872">
    <property type="entry name" value="GPN3"/>
    <property type="match status" value="1"/>
</dbReference>
<accession>A0AAD9N842</accession>
<dbReference type="EMBL" id="JAODUO010001790">
    <property type="protein sequence ID" value="KAK2158531.1"/>
    <property type="molecule type" value="Genomic_DNA"/>
</dbReference>
<dbReference type="FunFam" id="3.40.50.300:FF:000616">
    <property type="entry name" value="GPN-loop GTPase 3"/>
    <property type="match status" value="1"/>
</dbReference>
<dbReference type="Proteomes" id="UP001209878">
    <property type="component" value="Unassembled WGS sequence"/>
</dbReference>
<keyword evidence="10" id="KW-1185">Reference proteome</keyword>
<feature type="region of interest" description="Disordered" evidence="8">
    <location>
        <begin position="250"/>
        <end position="276"/>
    </location>
</feature>
<comment type="function">
    <text evidence="7">Small GTPase required for proper nuclear import of RNA polymerase II and III (RNAPII and RNAPIII). May act at an RNAP assembly step prior to nuclear import.</text>
</comment>
<comment type="similarity">
    <text evidence="2 7">Belongs to the GPN-loop GTPase family.</text>
</comment>
<evidence type="ECO:0000256" key="1">
    <source>
        <dbReference type="ARBA" id="ARBA00002411"/>
    </source>
</evidence>
<proteinExistence type="inferred from homology"/>
<evidence type="ECO:0000256" key="6">
    <source>
        <dbReference type="ARBA" id="ARBA00023134"/>
    </source>
</evidence>
<dbReference type="Pfam" id="PF03029">
    <property type="entry name" value="ATP_bind_1"/>
    <property type="match status" value="1"/>
</dbReference>
<gene>
    <name evidence="9" type="ORF">NP493_1791g00011</name>
</gene>
<comment type="subunit">
    <text evidence="7">Binds to RNA polymerase II (RNAPII).</text>
</comment>
<evidence type="ECO:0000256" key="5">
    <source>
        <dbReference type="ARBA" id="ARBA00022801"/>
    </source>
</evidence>
<dbReference type="AlphaFoldDB" id="A0AAD9N842"/>
<dbReference type="SUPFAM" id="SSF52540">
    <property type="entry name" value="P-loop containing nucleoside triphosphate hydrolases"/>
    <property type="match status" value="1"/>
</dbReference>
<evidence type="ECO:0000256" key="8">
    <source>
        <dbReference type="SAM" id="MobiDB-lite"/>
    </source>
</evidence>
<dbReference type="GO" id="GO:0005525">
    <property type="term" value="F:GTP binding"/>
    <property type="evidence" value="ECO:0007669"/>
    <property type="project" value="UniProtKB-KW"/>
</dbReference>
<dbReference type="InterPro" id="IPR030228">
    <property type="entry name" value="Gpn3"/>
</dbReference>
<evidence type="ECO:0000313" key="10">
    <source>
        <dbReference type="Proteomes" id="UP001209878"/>
    </source>
</evidence>
<name>A0AAD9N842_RIDPI</name>
<organism evidence="9 10">
    <name type="scientific">Ridgeia piscesae</name>
    <name type="common">Tubeworm</name>
    <dbReference type="NCBI Taxonomy" id="27915"/>
    <lineage>
        <taxon>Eukaryota</taxon>
        <taxon>Metazoa</taxon>
        <taxon>Spiralia</taxon>
        <taxon>Lophotrochozoa</taxon>
        <taxon>Annelida</taxon>
        <taxon>Polychaeta</taxon>
        <taxon>Sedentaria</taxon>
        <taxon>Canalipalpata</taxon>
        <taxon>Sabellida</taxon>
        <taxon>Siboglinidae</taxon>
        <taxon>Ridgeia</taxon>
    </lineage>
</organism>
<evidence type="ECO:0000256" key="2">
    <source>
        <dbReference type="ARBA" id="ARBA00005290"/>
    </source>
</evidence>
<dbReference type="InterPro" id="IPR027417">
    <property type="entry name" value="P-loop_NTPase"/>
</dbReference>
<keyword evidence="6 7" id="KW-0342">GTP-binding</keyword>
<dbReference type="PANTHER" id="PTHR21231">
    <property type="entry name" value="XPA-BINDING PROTEIN 1-RELATED"/>
    <property type="match status" value="1"/>
</dbReference>
<dbReference type="Gene3D" id="3.40.50.300">
    <property type="entry name" value="P-loop containing nucleotide triphosphate hydrolases"/>
    <property type="match status" value="1"/>
</dbReference>
<dbReference type="PANTHER" id="PTHR21231:SF7">
    <property type="entry name" value="GPN-LOOP GTPASE 3"/>
    <property type="match status" value="1"/>
</dbReference>
<protein>
    <recommendedName>
        <fullName evidence="3 7">GPN-loop GTPase 3</fullName>
    </recommendedName>
</protein>
<keyword evidence="5 7" id="KW-0378">Hydrolase</keyword>
<comment type="function">
    <text evidence="1">Small GTPase required for proper localization of RNA polymerase II (RNAPII). May act at an RNAP assembly step prior to nuclear import.</text>
</comment>
<evidence type="ECO:0000313" key="9">
    <source>
        <dbReference type="EMBL" id="KAK2158531.1"/>
    </source>
</evidence>
<dbReference type="InterPro" id="IPR004130">
    <property type="entry name" value="Gpn"/>
</dbReference>
<evidence type="ECO:0000256" key="7">
    <source>
        <dbReference type="RuleBase" id="RU365059"/>
    </source>
</evidence>